<dbReference type="PROSITE" id="PS51257">
    <property type="entry name" value="PROKAR_LIPOPROTEIN"/>
    <property type="match status" value="1"/>
</dbReference>
<dbReference type="RefSeq" id="WP_154914292.1">
    <property type="nucleotide sequence ID" value="NZ_CABVIK010000041.1"/>
</dbReference>
<evidence type="ECO:0008006" key="4">
    <source>
        <dbReference type="Google" id="ProtNLM"/>
    </source>
</evidence>
<dbReference type="EMBL" id="CABVIK010000041">
    <property type="protein sequence ID" value="VVP61881.1"/>
    <property type="molecule type" value="Genomic_DNA"/>
</dbReference>
<dbReference type="Proteomes" id="UP000349468">
    <property type="component" value="Unassembled WGS sequence"/>
</dbReference>
<proteinExistence type="predicted"/>
<name>A0A5E7QIM3_PSEFL</name>
<organism evidence="2 3">
    <name type="scientific">Pseudomonas fluorescens</name>
    <dbReference type="NCBI Taxonomy" id="294"/>
    <lineage>
        <taxon>Bacteria</taxon>
        <taxon>Pseudomonadati</taxon>
        <taxon>Pseudomonadota</taxon>
        <taxon>Gammaproteobacteria</taxon>
        <taxon>Pseudomonadales</taxon>
        <taxon>Pseudomonadaceae</taxon>
        <taxon>Pseudomonas</taxon>
    </lineage>
</organism>
<reference evidence="2 3" key="1">
    <citation type="submission" date="2019-09" db="EMBL/GenBank/DDBJ databases">
        <authorList>
            <person name="Chandra G."/>
            <person name="Truman W A."/>
        </authorList>
    </citation>
    <scope>NUCLEOTIDE SEQUENCE [LARGE SCALE GENOMIC DNA]</scope>
    <source>
        <strain evidence="2">PS870</strain>
    </source>
</reference>
<evidence type="ECO:0000256" key="1">
    <source>
        <dbReference type="SAM" id="SignalP"/>
    </source>
</evidence>
<evidence type="ECO:0000313" key="2">
    <source>
        <dbReference type="EMBL" id="VVP61881.1"/>
    </source>
</evidence>
<evidence type="ECO:0000313" key="3">
    <source>
        <dbReference type="Proteomes" id="UP000349468"/>
    </source>
</evidence>
<keyword evidence="1" id="KW-0732">Signal</keyword>
<feature type="chain" id="PRO_5023126698" description="Lipoprotein" evidence="1">
    <location>
        <begin position="24"/>
        <end position="136"/>
    </location>
</feature>
<accession>A0A5E7QIM3</accession>
<gene>
    <name evidence="2" type="ORF">PS870_06469</name>
</gene>
<dbReference type="AlphaFoldDB" id="A0A5E7QIM3"/>
<protein>
    <recommendedName>
        <fullName evidence="4">Lipoprotein</fullName>
    </recommendedName>
</protein>
<sequence length="136" mass="15349" precursor="true">MPACTRVMMFLLMMILSGCVGFLKDNQVVKTQHATNKYYLDDKEMLWSESTHPVNGTVALESEHKWCAVTVWVVVIPIPLMLPVCKNSKEVSFVDNRPSVETIKWLGQESVYLCGPVPWLGSALTPKGPTFCWFEP</sequence>
<feature type="signal peptide" evidence="1">
    <location>
        <begin position="1"/>
        <end position="23"/>
    </location>
</feature>